<dbReference type="Proteomes" id="UP000055048">
    <property type="component" value="Unassembled WGS sequence"/>
</dbReference>
<evidence type="ECO:0000313" key="1">
    <source>
        <dbReference type="EMBL" id="KRX33581.1"/>
    </source>
</evidence>
<protein>
    <submittedName>
        <fullName evidence="1">Uncharacterized protein</fullName>
    </submittedName>
</protein>
<accession>A0A0V0T3J5</accession>
<evidence type="ECO:0000313" key="2">
    <source>
        <dbReference type="Proteomes" id="UP000055048"/>
    </source>
</evidence>
<proteinExistence type="predicted"/>
<sequence>MTAEYDGGTRTMEQFLRAVAYDVPEPIELLLRAQWIAFIKLRFELADICYFEVLVIAHGAPHYYLISVKIWIVLCYYCVYEIDSNSCITYDTLARRLARPKISYMIQVVNTRKKIASAKAEILRYSNNVTMTTCSPGISTDIR</sequence>
<dbReference type="EMBL" id="JYDJ01000761">
    <property type="protein sequence ID" value="KRX33581.1"/>
    <property type="molecule type" value="Genomic_DNA"/>
</dbReference>
<gene>
    <name evidence="1" type="ORF">T05_9457</name>
</gene>
<name>A0A0V0T3J5_9BILA</name>
<organism evidence="1 2">
    <name type="scientific">Trichinella murrelli</name>
    <dbReference type="NCBI Taxonomy" id="144512"/>
    <lineage>
        <taxon>Eukaryota</taxon>
        <taxon>Metazoa</taxon>
        <taxon>Ecdysozoa</taxon>
        <taxon>Nematoda</taxon>
        <taxon>Enoplea</taxon>
        <taxon>Dorylaimia</taxon>
        <taxon>Trichinellida</taxon>
        <taxon>Trichinellidae</taxon>
        <taxon>Trichinella</taxon>
    </lineage>
</organism>
<dbReference type="AlphaFoldDB" id="A0A0V0T3J5"/>
<comment type="caution">
    <text evidence="1">The sequence shown here is derived from an EMBL/GenBank/DDBJ whole genome shotgun (WGS) entry which is preliminary data.</text>
</comment>
<keyword evidence="2" id="KW-1185">Reference proteome</keyword>
<reference evidence="1 2" key="1">
    <citation type="submission" date="2015-01" db="EMBL/GenBank/DDBJ databases">
        <title>Evolution of Trichinella species and genotypes.</title>
        <authorList>
            <person name="Korhonen P.K."/>
            <person name="Edoardo P."/>
            <person name="Giuseppe L.R."/>
            <person name="Gasser R.B."/>
        </authorList>
    </citation>
    <scope>NUCLEOTIDE SEQUENCE [LARGE SCALE GENOMIC DNA]</scope>
    <source>
        <strain evidence="1">ISS417</strain>
    </source>
</reference>